<proteinExistence type="inferred from homology"/>
<evidence type="ECO:0000313" key="10">
    <source>
        <dbReference type="Proteomes" id="UP000813427"/>
    </source>
</evidence>
<sequence length="371" mass="41120">METATGQYQFKDDHSHQLQLCITAWVFTGLATSIVIAKLVTTVFVKKTPGWDDLMIFFAMISSLVTTSLIQASVSLGFGRPWMAVAAEVGGAQKFVQMVKLDTYGYPCTVIAYSLPNVAILILIERLAGRTKTFSRNFLRITVAIQIILAIISVISKYVKCRVTEALWHLSDDGDGDGDGDGGCDNKIFNYTFYAANCFTIFTDIVLAIVPIHAFWKLQMELQKKLEVTFLLGLTFLSAVFTIIKVYYVCKFFDTQDIGPGGVDLNYDVVPVIIWATVEKDVIIIAACVPTLWPLLHVFKRKNPSRRAPGINHSGSTGQSSSSRDQKHCPSISEIPLDDLESGTSRRSEPSFEASRSLEGWDGRPTTGRYE</sequence>
<keyword evidence="10" id="KW-1185">Reference proteome</keyword>
<evidence type="ECO:0000256" key="4">
    <source>
        <dbReference type="ARBA" id="ARBA00023136"/>
    </source>
</evidence>
<comment type="caution">
    <text evidence="9">The sequence shown here is derived from an EMBL/GenBank/DDBJ whole genome shotgun (WGS) entry which is preliminary data.</text>
</comment>
<feature type="transmembrane region" description="Helical" evidence="7">
    <location>
        <begin position="22"/>
        <end position="45"/>
    </location>
</feature>
<accession>A0A8K0WIU3</accession>
<comment type="subcellular location">
    <subcellularLocation>
        <location evidence="1">Membrane</location>
        <topology evidence="1">Multi-pass membrane protein</topology>
    </subcellularLocation>
</comment>
<evidence type="ECO:0000256" key="3">
    <source>
        <dbReference type="ARBA" id="ARBA00022989"/>
    </source>
</evidence>
<dbReference type="PANTHER" id="PTHR33048:SF155">
    <property type="entry name" value="INTEGRAL MEMBRANE PROTEIN"/>
    <property type="match status" value="1"/>
</dbReference>
<keyword evidence="2 7" id="KW-0812">Transmembrane</keyword>
<feature type="transmembrane region" description="Helical" evidence="7">
    <location>
        <begin position="54"/>
        <end position="74"/>
    </location>
</feature>
<dbReference type="GO" id="GO:0016020">
    <property type="term" value="C:membrane"/>
    <property type="evidence" value="ECO:0007669"/>
    <property type="project" value="UniProtKB-SubCell"/>
</dbReference>
<reference evidence="9" key="1">
    <citation type="journal article" date="2021" name="Nat. Commun.">
        <title>Genetic determinants of endophytism in the Arabidopsis root mycobiome.</title>
        <authorList>
            <person name="Mesny F."/>
            <person name="Miyauchi S."/>
            <person name="Thiergart T."/>
            <person name="Pickel B."/>
            <person name="Atanasova L."/>
            <person name="Karlsson M."/>
            <person name="Huettel B."/>
            <person name="Barry K.W."/>
            <person name="Haridas S."/>
            <person name="Chen C."/>
            <person name="Bauer D."/>
            <person name="Andreopoulos W."/>
            <person name="Pangilinan J."/>
            <person name="LaButti K."/>
            <person name="Riley R."/>
            <person name="Lipzen A."/>
            <person name="Clum A."/>
            <person name="Drula E."/>
            <person name="Henrissat B."/>
            <person name="Kohler A."/>
            <person name="Grigoriev I.V."/>
            <person name="Martin F.M."/>
            <person name="Hacquard S."/>
        </authorList>
    </citation>
    <scope>NUCLEOTIDE SEQUENCE</scope>
    <source>
        <strain evidence="9">MPI-SDFR-AT-0068</strain>
    </source>
</reference>
<feature type="transmembrane region" description="Helical" evidence="7">
    <location>
        <begin position="137"/>
        <end position="159"/>
    </location>
</feature>
<dbReference type="PANTHER" id="PTHR33048">
    <property type="entry name" value="PTH11-LIKE INTEGRAL MEMBRANE PROTEIN (AFU_ORTHOLOGUE AFUA_5G11245)"/>
    <property type="match status" value="1"/>
</dbReference>
<evidence type="ECO:0000256" key="5">
    <source>
        <dbReference type="ARBA" id="ARBA00038359"/>
    </source>
</evidence>
<organism evidence="9 10">
    <name type="scientific">Fusarium tricinctum</name>
    <dbReference type="NCBI Taxonomy" id="61284"/>
    <lineage>
        <taxon>Eukaryota</taxon>
        <taxon>Fungi</taxon>
        <taxon>Dikarya</taxon>
        <taxon>Ascomycota</taxon>
        <taxon>Pezizomycotina</taxon>
        <taxon>Sordariomycetes</taxon>
        <taxon>Hypocreomycetidae</taxon>
        <taxon>Hypocreales</taxon>
        <taxon>Nectriaceae</taxon>
        <taxon>Fusarium</taxon>
        <taxon>Fusarium tricinctum species complex</taxon>
    </lineage>
</organism>
<dbReference type="AlphaFoldDB" id="A0A8K0WIU3"/>
<dbReference type="InterPro" id="IPR049326">
    <property type="entry name" value="Rhodopsin_dom_fungi"/>
</dbReference>
<dbReference type="InterPro" id="IPR052337">
    <property type="entry name" value="SAT4-like"/>
</dbReference>
<feature type="transmembrane region" description="Helical" evidence="7">
    <location>
        <begin position="191"/>
        <end position="216"/>
    </location>
</feature>
<keyword evidence="3 7" id="KW-1133">Transmembrane helix</keyword>
<dbReference type="Proteomes" id="UP000813427">
    <property type="component" value="Unassembled WGS sequence"/>
</dbReference>
<gene>
    <name evidence="9" type="ORF">BKA59DRAFT_540255</name>
</gene>
<feature type="region of interest" description="Disordered" evidence="6">
    <location>
        <begin position="307"/>
        <end position="371"/>
    </location>
</feature>
<dbReference type="Pfam" id="PF20684">
    <property type="entry name" value="Fung_rhodopsin"/>
    <property type="match status" value="1"/>
</dbReference>
<evidence type="ECO:0000256" key="2">
    <source>
        <dbReference type="ARBA" id="ARBA00022692"/>
    </source>
</evidence>
<evidence type="ECO:0000313" key="9">
    <source>
        <dbReference type="EMBL" id="KAH7262695.1"/>
    </source>
</evidence>
<evidence type="ECO:0000256" key="6">
    <source>
        <dbReference type="SAM" id="MobiDB-lite"/>
    </source>
</evidence>
<comment type="similarity">
    <text evidence="5">Belongs to the SAT4 family.</text>
</comment>
<feature type="transmembrane region" description="Helical" evidence="7">
    <location>
        <begin position="282"/>
        <end position="299"/>
    </location>
</feature>
<feature type="transmembrane region" description="Helical" evidence="7">
    <location>
        <begin position="104"/>
        <end position="125"/>
    </location>
</feature>
<feature type="domain" description="Rhodopsin" evidence="8">
    <location>
        <begin position="38"/>
        <end position="297"/>
    </location>
</feature>
<evidence type="ECO:0000259" key="8">
    <source>
        <dbReference type="Pfam" id="PF20684"/>
    </source>
</evidence>
<feature type="transmembrane region" description="Helical" evidence="7">
    <location>
        <begin position="228"/>
        <end position="248"/>
    </location>
</feature>
<dbReference type="EMBL" id="JAGPXF010000001">
    <property type="protein sequence ID" value="KAH7262695.1"/>
    <property type="molecule type" value="Genomic_DNA"/>
</dbReference>
<feature type="compositionally biased region" description="Low complexity" evidence="6">
    <location>
        <begin position="314"/>
        <end position="323"/>
    </location>
</feature>
<name>A0A8K0WIU3_9HYPO</name>
<protein>
    <recommendedName>
        <fullName evidence="8">Rhodopsin domain-containing protein</fullName>
    </recommendedName>
</protein>
<evidence type="ECO:0000256" key="1">
    <source>
        <dbReference type="ARBA" id="ARBA00004141"/>
    </source>
</evidence>
<evidence type="ECO:0000256" key="7">
    <source>
        <dbReference type="SAM" id="Phobius"/>
    </source>
</evidence>
<dbReference type="OrthoDB" id="3923077at2759"/>
<keyword evidence="4 7" id="KW-0472">Membrane</keyword>